<feature type="transmembrane region" description="Helical" evidence="8">
    <location>
        <begin position="103"/>
        <end position="122"/>
    </location>
</feature>
<dbReference type="GO" id="GO:0043025">
    <property type="term" value="C:neuronal cell body"/>
    <property type="evidence" value="ECO:0007669"/>
    <property type="project" value="TreeGrafter"/>
</dbReference>
<dbReference type="PANTHER" id="PTHR21143:SF133">
    <property type="entry name" value="GUSTATORY AND PHEROMONE RECEPTOR 32A-RELATED"/>
    <property type="match status" value="1"/>
</dbReference>
<evidence type="ECO:0000256" key="8">
    <source>
        <dbReference type="SAM" id="Phobius"/>
    </source>
</evidence>
<evidence type="ECO:0000256" key="3">
    <source>
        <dbReference type="ARBA" id="ARBA00022692"/>
    </source>
</evidence>
<gene>
    <name evidence="9" type="ORF">Zmor_011494</name>
</gene>
<organism evidence="9 10">
    <name type="scientific">Zophobas morio</name>
    <dbReference type="NCBI Taxonomy" id="2755281"/>
    <lineage>
        <taxon>Eukaryota</taxon>
        <taxon>Metazoa</taxon>
        <taxon>Ecdysozoa</taxon>
        <taxon>Arthropoda</taxon>
        <taxon>Hexapoda</taxon>
        <taxon>Insecta</taxon>
        <taxon>Pterygota</taxon>
        <taxon>Neoptera</taxon>
        <taxon>Endopterygota</taxon>
        <taxon>Coleoptera</taxon>
        <taxon>Polyphaga</taxon>
        <taxon>Cucujiformia</taxon>
        <taxon>Tenebrionidae</taxon>
        <taxon>Zophobas</taxon>
    </lineage>
</organism>
<keyword evidence="2" id="KW-1003">Cell membrane</keyword>
<dbReference type="GO" id="GO:0008049">
    <property type="term" value="P:male courtship behavior"/>
    <property type="evidence" value="ECO:0007669"/>
    <property type="project" value="TreeGrafter"/>
</dbReference>
<name>A0AA38MKZ7_9CUCU</name>
<reference evidence="9" key="1">
    <citation type="journal article" date="2023" name="G3 (Bethesda)">
        <title>Whole genome assemblies of Zophobas morio and Tenebrio molitor.</title>
        <authorList>
            <person name="Kaur S."/>
            <person name="Stinson S.A."/>
            <person name="diCenzo G.C."/>
        </authorList>
    </citation>
    <scope>NUCLEOTIDE SEQUENCE</scope>
    <source>
        <strain evidence="9">QUZm001</strain>
    </source>
</reference>
<protein>
    <submittedName>
        <fullName evidence="9">Uncharacterized protein</fullName>
    </submittedName>
</protein>
<accession>A0AA38MKZ7</accession>
<evidence type="ECO:0000313" key="10">
    <source>
        <dbReference type="Proteomes" id="UP001168821"/>
    </source>
</evidence>
<dbReference type="GO" id="GO:0050909">
    <property type="term" value="P:sensory perception of taste"/>
    <property type="evidence" value="ECO:0007669"/>
    <property type="project" value="InterPro"/>
</dbReference>
<dbReference type="GO" id="GO:0005886">
    <property type="term" value="C:plasma membrane"/>
    <property type="evidence" value="ECO:0007669"/>
    <property type="project" value="UniProtKB-SubCell"/>
</dbReference>
<evidence type="ECO:0000256" key="7">
    <source>
        <dbReference type="ARBA" id="ARBA00023224"/>
    </source>
</evidence>
<comment type="caution">
    <text evidence="9">The sequence shown here is derived from an EMBL/GenBank/DDBJ whole genome shotgun (WGS) entry which is preliminary data.</text>
</comment>
<keyword evidence="10" id="KW-1185">Reference proteome</keyword>
<dbReference type="GO" id="GO:0030424">
    <property type="term" value="C:axon"/>
    <property type="evidence" value="ECO:0007669"/>
    <property type="project" value="TreeGrafter"/>
</dbReference>
<keyword evidence="5 8" id="KW-0472">Membrane</keyword>
<comment type="subcellular location">
    <subcellularLocation>
        <location evidence="1">Cell membrane</location>
        <topology evidence="1">Multi-pass membrane protein</topology>
    </subcellularLocation>
</comment>
<evidence type="ECO:0000256" key="4">
    <source>
        <dbReference type="ARBA" id="ARBA00022989"/>
    </source>
</evidence>
<keyword evidence="4 8" id="KW-1133">Transmembrane helix</keyword>
<feature type="transmembrane region" description="Helical" evidence="8">
    <location>
        <begin position="20"/>
        <end position="40"/>
    </location>
</feature>
<dbReference type="InterPro" id="IPR013604">
    <property type="entry name" value="7TM_chemorcpt"/>
</dbReference>
<keyword evidence="3 8" id="KW-0812">Transmembrane</keyword>
<keyword evidence="6" id="KW-0675">Receptor</keyword>
<keyword evidence="7" id="KW-0807">Transducer</keyword>
<dbReference type="Proteomes" id="UP001168821">
    <property type="component" value="Unassembled WGS sequence"/>
</dbReference>
<dbReference type="GO" id="GO:0007165">
    <property type="term" value="P:signal transduction"/>
    <property type="evidence" value="ECO:0007669"/>
    <property type="project" value="UniProtKB-KW"/>
</dbReference>
<dbReference type="PANTHER" id="PTHR21143">
    <property type="entry name" value="INVERTEBRATE GUSTATORY RECEPTOR"/>
    <property type="match status" value="1"/>
</dbReference>
<evidence type="ECO:0000256" key="6">
    <source>
        <dbReference type="ARBA" id="ARBA00023170"/>
    </source>
</evidence>
<evidence type="ECO:0000256" key="1">
    <source>
        <dbReference type="ARBA" id="ARBA00004651"/>
    </source>
</evidence>
<evidence type="ECO:0000256" key="5">
    <source>
        <dbReference type="ARBA" id="ARBA00023136"/>
    </source>
</evidence>
<sequence>MVDGLYNSTVSAAQNKHMSIRFGCNFSYVIFSFIWLYTLIARFSQVQEISNEGAFLVHGIWNKWTSRGKLDQNLCCLKLISLQMITMKASFSIGGFFTFDWKFFQQMLAGVSVYLVILIQFYI</sequence>
<dbReference type="GO" id="GO:0007635">
    <property type="term" value="P:chemosensory behavior"/>
    <property type="evidence" value="ECO:0007669"/>
    <property type="project" value="TreeGrafter"/>
</dbReference>
<dbReference type="AlphaFoldDB" id="A0AA38MKZ7"/>
<evidence type="ECO:0000313" key="9">
    <source>
        <dbReference type="EMBL" id="KAJ3659827.1"/>
    </source>
</evidence>
<dbReference type="EMBL" id="JALNTZ010000003">
    <property type="protein sequence ID" value="KAJ3659827.1"/>
    <property type="molecule type" value="Genomic_DNA"/>
</dbReference>
<evidence type="ECO:0000256" key="2">
    <source>
        <dbReference type="ARBA" id="ARBA00022475"/>
    </source>
</evidence>
<dbReference type="Pfam" id="PF08395">
    <property type="entry name" value="7tm_7"/>
    <property type="match status" value="1"/>
</dbReference>
<proteinExistence type="predicted"/>
<dbReference type="GO" id="GO:0030425">
    <property type="term" value="C:dendrite"/>
    <property type="evidence" value="ECO:0007669"/>
    <property type="project" value="TreeGrafter"/>
</dbReference>